<dbReference type="Proteomes" id="UP000419144">
    <property type="component" value="Unassembled WGS sequence"/>
</dbReference>
<dbReference type="AlphaFoldDB" id="A0A640KMY8"/>
<proteinExistence type="predicted"/>
<dbReference type="VEuPathDB" id="TriTrypDB:LtaPh_2915351"/>
<name>A0A640KMY8_LEITA</name>
<dbReference type="EMBL" id="BLBS01000041">
    <property type="protein sequence ID" value="GET90425.1"/>
    <property type="molecule type" value="Genomic_DNA"/>
</dbReference>
<keyword evidence="2" id="KW-1185">Reference proteome</keyword>
<sequence>MGADRLHWAILTEEGHEHLLRYILWHITNKQFSHFAPLIPGRSLVVLPAGPLHCHPFRACHRPASRKGLHGPHRLLVFRKPHEGGTEADAGVNIAHDGGVDDFTERVEQLSKLFFVQFKRQMPHK</sequence>
<gene>
    <name evidence="1" type="ORF">LtaPh_2915351</name>
</gene>
<protein>
    <submittedName>
        <fullName evidence="1">RNA recognition motif, putative</fullName>
    </submittedName>
</protein>
<reference evidence="1" key="1">
    <citation type="submission" date="2019-11" db="EMBL/GenBank/DDBJ databases">
        <title>Leishmania tarentolae CDS.</title>
        <authorList>
            <person name="Goto Y."/>
            <person name="Yamagishi J."/>
        </authorList>
    </citation>
    <scope>NUCLEOTIDE SEQUENCE [LARGE SCALE GENOMIC DNA]</scope>
    <source>
        <strain evidence="1">Parrot Tar II</strain>
    </source>
</reference>
<accession>A0A640KMY8</accession>
<organism evidence="1 2">
    <name type="scientific">Leishmania tarentolae</name>
    <name type="common">Sauroleishmania tarentolae</name>
    <dbReference type="NCBI Taxonomy" id="5689"/>
    <lineage>
        <taxon>Eukaryota</taxon>
        <taxon>Discoba</taxon>
        <taxon>Euglenozoa</taxon>
        <taxon>Kinetoplastea</taxon>
        <taxon>Metakinetoplastina</taxon>
        <taxon>Trypanosomatida</taxon>
        <taxon>Trypanosomatidae</taxon>
        <taxon>Leishmaniinae</taxon>
        <taxon>Leishmania</taxon>
        <taxon>lizard Leishmania</taxon>
    </lineage>
</organism>
<evidence type="ECO:0000313" key="1">
    <source>
        <dbReference type="EMBL" id="GET90425.1"/>
    </source>
</evidence>
<evidence type="ECO:0000313" key="2">
    <source>
        <dbReference type="Proteomes" id="UP000419144"/>
    </source>
</evidence>
<comment type="caution">
    <text evidence="1">The sequence shown here is derived from an EMBL/GenBank/DDBJ whole genome shotgun (WGS) entry which is preliminary data.</text>
</comment>